<dbReference type="SUPFAM" id="SSF46689">
    <property type="entry name" value="Homeodomain-like"/>
    <property type="match status" value="1"/>
</dbReference>
<organism evidence="4 5">
    <name type="scientific">Camellia sinensis</name>
    <name type="common">Tea plant</name>
    <name type="synonym">Thea sinensis</name>
    <dbReference type="NCBI Taxonomy" id="4442"/>
    <lineage>
        <taxon>Eukaryota</taxon>
        <taxon>Viridiplantae</taxon>
        <taxon>Streptophyta</taxon>
        <taxon>Embryophyta</taxon>
        <taxon>Tracheophyta</taxon>
        <taxon>Spermatophyta</taxon>
        <taxon>Magnoliopsida</taxon>
        <taxon>eudicotyledons</taxon>
        <taxon>Gunneridae</taxon>
        <taxon>Pentapetalae</taxon>
        <taxon>asterids</taxon>
        <taxon>Ericales</taxon>
        <taxon>Theaceae</taxon>
        <taxon>Camellia</taxon>
    </lineage>
</organism>
<feature type="region of interest" description="Disordered" evidence="3">
    <location>
        <begin position="158"/>
        <end position="188"/>
    </location>
</feature>
<dbReference type="GO" id="GO:0003677">
    <property type="term" value="F:DNA binding"/>
    <property type="evidence" value="ECO:0007669"/>
    <property type="project" value="UniProtKB-KW"/>
</dbReference>
<feature type="compositionally biased region" description="Basic residues" evidence="3">
    <location>
        <begin position="158"/>
        <end position="167"/>
    </location>
</feature>
<reference evidence="5" key="1">
    <citation type="journal article" date="2020" name="Nat. Commun.">
        <title>Genome assembly of wild tea tree DASZ reveals pedigree and selection history of tea varieties.</title>
        <authorList>
            <person name="Zhang W."/>
            <person name="Zhang Y."/>
            <person name="Qiu H."/>
            <person name="Guo Y."/>
            <person name="Wan H."/>
            <person name="Zhang X."/>
            <person name="Scossa F."/>
            <person name="Alseekh S."/>
            <person name="Zhang Q."/>
            <person name="Wang P."/>
            <person name="Xu L."/>
            <person name="Schmidt M.H."/>
            <person name="Jia X."/>
            <person name="Li D."/>
            <person name="Zhu A."/>
            <person name="Guo F."/>
            <person name="Chen W."/>
            <person name="Ni D."/>
            <person name="Usadel B."/>
            <person name="Fernie A.R."/>
            <person name="Wen W."/>
        </authorList>
    </citation>
    <scope>NUCLEOTIDE SEQUENCE [LARGE SCALE GENOMIC DNA]</scope>
    <source>
        <strain evidence="5">cv. G240</strain>
    </source>
</reference>
<dbReference type="CDD" id="cd00167">
    <property type="entry name" value="SANT"/>
    <property type="match status" value="1"/>
</dbReference>
<name>A0A7J7HNW2_CAMSI</name>
<proteinExistence type="predicted"/>
<dbReference type="GO" id="GO:0003682">
    <property type="term" value="F:chromatin binding"/>
    <property type="evidence" value="ECO:0007669"/>
    <property type="project" value="InterPro"/>
</dbReference>
<keyword evidence="2" id="KW-0539">Nucleus</keyword>
<dbReference type="GO" id="GO:0005634">
    <property type="term" value="C:nucleus"/>
    <property type="evidence" value="ECO:0007669"/>
    <property type="project" value="TreeGrafter"/>
</dbReference>
<dbReference type="AlphaFoldDB" id="A0A7J7HNW2"/>
<evidence type="ECO:0000256" key="1">
    <source>
        <dbReference type="ARBA" id="ARBA00023125"/>
    </source>
</evidence>
<dbReference type="InterPro" id="IPR055315">
    <property type="entry name" value="Cramped-like"/>
</dbReference>
<evidence type="ECO:0000313" key="4">
    <source>
        <dbReference type="EMBL" id="KAF5953891.1"/>
    </source>
</evidence>
<feature type="compositionally biased region" description="Polar residues" evidence="3">
    <location>
        <begin position="171"/>
        <end position="188"/>
    </location>
</feature>
<evidence type="ECO:0000256" key="2">
    <source>
        <dbReference type="ARBA" id="ARBA00023242"/>
    </source>
</evidence>
<keyword evidence="5" id="KW-1185">Reference proteome</keyword>
<evidence type="ECO:0000256" key="3">
    <source>
        <dbReference type="SAM" id="MobiDB-lite"/>
    </source>
</evidence>
<protein>
    <recommendedName>
        <fullName evidence="6">SANT domain-containing protein</fullName>
    </recommendedName>
</protein>
<keyword evidence="1" id="KW-0238">DNA-binding</keyword>
<sequence length="909" mass="100526">MQMEPQVSLGCEPCLHPEKILIKDGDCGVTVSFQNHDVQQPVSSAAKKQTRQWAAWTRQEEESFFTALRQNFEKITCRVQSKNKDQVRHYYYRLVRRMNKLLGPGLCLDAKNSKDTNAAMLRWWSLLEKYSCKASKLHLKPRRFKIFIETLEHQLLKDRKKSKRKRPFQGENCSPTIPTTVSNQSRSSGNDTHAVKLVMFDSQNIQKLGPGKGSSIRRNVNVGINRSNCKADSFPAKTVRQRRKADSPIGSSEIEKSRVGGLDLLRALNHGMKVRVSIFMELPCDKSLFDVATRTMGREPAESSGEVCSGVRRAEGKNIKAKVSEQKAGTASTAAYKRWEKAAIAGVSLVADAAEHLERTTTDKEVELVQVTLGQNSFDPIGKDVPSPLPISSPNSFNENNIQTAVKLKLQLFPIDEGTRKALEMDNHNPHLELTLSTRKKISSVLEHLNRKWGNSSVASGELMLFPYCVQRENLVGFCRWTQDSVLSAADVYALIGSPPVFRLRYGWFSNDEFVLATPQPPTVSSGIICNLNMNVNNTKEQSKDSMRVLPPPTDYQSEKLIDQCNKDQQVSGAVSTSVLPSSTDVPDDIIGHTGVDANNNLPESSDGAATISWDRREIANGAILRQGENKEDPRLRNGPVLSAREWADSLTNISIGDLLSDVPHDLVASCVDPTLPGSSQCLQLGSFSCDSFDAAIAAHIYRHQNKTNFPPTLASLASSIWDAEETCDAFSFQNTVLREEVRTASDIASSDACKQFGRMSSVGSGFNAEELPEVEVLMDDKPVDEERMDENPADEGTEDDNPANGNPMDEYLSDPPILEDSAKDLNGFTDIYWPDSLGPLDLDIPSSRYHTEDLILSDSLSGLNRLLASSLDVFQNCSFFGLDKKEISSTVEAQQTASFSDYKIGSGV</sequence>
<dbReference type="InterPro" id="IPR001005">
    <property type="entry name" value="SANT/Myb"/>
</dbReference>
<dbReference type="InterPro" id="IPR009057">
    <property type="entry name" value="Homeodomain-like_sf"/>
</dbReference>
<dbReference type="Proteomes" id="UP000593564">
    <property type="component" value="Unassembled WGS sequence"/>
</dbReference>
<dbReference type="FunFam" id="1.10.10.60:FF:000287">
    <property type="entry name" value="TSL-kinase interacting protein 1"/>
    <property type="match status" value="1"/>
</dbReference>
<dbReference type="PANTHER" id="PTHR21677">
    <property type="entry name" value="CRAMPED PROTEIN"/>
    <property type="match status" value="1"/>
</dbReference>
<dbReference type="GO" id="GO:0007389">
    <property type="term" value="P:pattern specification process"/>
    <property type="evidence" value="ECO:0007669"/>
    <property type="project" value="TreeGrafter"/>
</dbReference>
<feature type="compositionally biased region" description="Acidic residues" evidence="3">
    <location>
        <begin position="787"/>
        <end position="802"/>
    </location>
</feature>
<dbReference type="PANTHER" id="PTHR21677:SF1">
    <property type="entry name" value="PROTEIN CRAMPED-LIKE"/>
    <property type="match status" value="1"/>
</dbReference>
<feature type="region of interest" description="Disordered" evidence="3">
    <location>
        <begin position="781"/>
        <end position="816"/>
    </location>
</feature>
<evidence type="ECO:0000313" key="5">
    <source>
        <dbReference type="Proteomes" id="UP000593564"/>
    </source>
</evidence>
<gene>
    <name evidence="4" type="ORF">HYC85_006747</name>
</gene>
<dbReference type="EMBL" id="JACBKZ010000003">
    <property type="protein sequence ID" value="KAF5953891.1"/>
    <property type="molecule type" value="Genomic_DNA"/>
</dbReference>
<accession>A0A7J7HNW2</accession>
<comment type="caution">
    <text evidence="4">The sequence shown here is derived from an EMBL/GenBank/DDBJ whole genome shotgun (WGS) entry which is preliminary data.</text>
</comment>
<reference evidence="4 5" key="2">
    <citation type="submission" date="2020-07" db="EMBL/GenBank/DDBJ databases">
        <title>Genome assembly of wild tea tree DASZ reveals pedigree and selection history of tea varieties.</title>
        <authorList>
            <person name="Zhang W."/>
        </authorList>
    </citation>
    <scope>NUCLEOTIDE SEQUENCE [LARGE SCALE GENOMIC DNA]</scope>
    <source>
        <strain evidence="5">cv. G240</strain>
        <tissue evidence="4">Leaf</tissue>
    </source>
</reference>
<evidence type="ECO:0008006" key="6">
    <source>
        <dbReference type="Google" id="ProtNLM"/>
    </source>
</evidence>